<organism evidence="2 3">
    <name type="scientific">Rhypophila decipiens</name>
    <dbReference type="NCBI Taxonomy" id="261697"/>
    <lineage>
        <taxon>Eukaryota</taxon>
        <taxon>Fungi</taxon>
        <taxon>Dikarya</taxon>
        <taxon>Ascomycota</taxon>
        <taxon>Pezizomycotina</taxon>
        <taxon>Sordariomycetes</taxon>
        <taxon>Sordariomycetidae</taxon>
        <taxon>Sordariales</taxon>
        <taxon>Naviculisporaceae</taxon>
        <taxon>Rhypophila</taxon>
    </lineage>
</organism>
<protein>
    <submittedName>
        <fullName evidence="2">Uncharacterized protein</fullName>
    </submittedName>
</protein>
<reference evidence="2" key="1">
    <citation type="journal article" date="2023" name="Mol. Phylogenet. Evol.">
        <title>Genome-scale phylogeny and comparative genomics of the fungal order Sordariales.</title>
        <authorList>
            <person name="Hensen N."/>
            <person name="Bonometti L."/>
            <person name="Westerberg I."/>
            <person name="Brannstrom I.O."/>
            <person name="Guillou S."/>
            <person name="Cros-Aarteil S."/>
            <person name="Calhoun S."/>
            <person name="Haridas S."/>
            <person name="Kuo A."/>
            <person name="Mondo S."/>
            <person name="Pangilinan J."/>
            <person name="Riley R."/>
            <person name="LaButti K."/>
            <person name="Andreopoulos B."/>
            <person name="Lipzen A."/>
            <person name="Chen C."/>
            <person name="Yan M."/>
            <person name="Daum C."/>
            <person name="Ng V."/>
            <person name="Clum A."/>
            <person name="Steindorff A."/>
            <person name="Ohm R.A."/>
            <person name="Martin F."/>
            <person name="Silar P."/>
            <person name="Natvig D.O."/>
            <person name="Lalanne C."/>
            <person name="Gautier V."/>
            <person name="Ament-Velasquez S.L."/>
            <person name="Kruys A."/>
            <person name="Hutchinson M.I."/>
            <person name="Powell A.J."/>
            <person name="Barry K."/>
            <person name="Miller A.N."/>
            <person name="Grigoriev I.V."/>
            <person name="Debuchy R."/>
            <person name="Gladieux P."/>
            <person name="Hiltunen Thoren M."/>
            <person name="Johannesson H."/>
        </authorList>
    </citation>
    <scope>NUCLEOTIDE SEQUENCE</scope>
    <source>
        <strain evidence="2">PSN293</strain>
    </source>
</reference>
<sequence>MSSAEETQALIDRLELLTLEFQAYHEAKEQIPRSEDELYKELEHKQLALRNVVDHSLASYSVGEQRPFLSLGEEVVVPDDFYDQFAKHPVHAVEHDLGALINYTFAPPLPETLGNEDTRQKQRRFLEVTADESPELFIFLSFTRFHTKPDIRLSDDFYDFGYCDFAILQAKRFLARTADERPRGWIFHKNIQLVIARRADEPRFPTTSWNFKPMFRTSQALLNACLIGELSGRMPSSPGIPIGLSLDEDGIYFCWVRDRSRALVRSGEGRAPRRRTTTTMTTRRSGSPPLPLPPTMTPPRAAVGVGFAAQEPVRQQLKPYCTSSTVEEDIQSVDGEAVRAGVIGSYGDGSFTVSLHFDFGTWHPWNAVVLGHTASTLAKAEVIIRDGLPPNIHSSWTSSLLSTIQIASLGEDDMVTWTLTI</sequence>
<feature type="region of interest" description="Disordered" evidence="1">
    <location>
        <begin position="266"/>
        <end position="296"/>
    </location>
</feature>
<accession>A0AAN6Y4C0</accession>
<gene>
    <name evidence="2" type="ORF">QBC37DRAFT_401498</name>
</gene>
<evidence type="ECO:0000256" key="1">
    <source>
        <dbReference type="SAM" id="MobiDB-lite"/>
    </source>
</evidence>
<name>A0AAN6Y4C0_9PEZI</name>
<comment type="caution">
    <text evidence="2">The sequence shown here is derived from an EMBL/GenBank/DDBJ whole genome shotgun (WGS) entry which is preliminary data.</text>
</comment>
<dbReference type="Proteomes" id="UP001301769">
    <property type="component" value="Unassembled WGS sequence"/>
</dbReference>
<dbReference type="EMBL" id="MU858127">
    <property type="protein sequence ID" value="KAK4212433.1"/>
    <property type="molecule type" value="Genomic_DNA"/>
</dbReference>
<proteinExistence type="predicted"/>
<dbReference type="AlphaFoldDB" id="A0AAN6Y4C0"/>
<reference evidence="2" key="2">
    <citation type="submission" date="2023-05" db="EMBL/GenBank/DDBJ databases">
        <authorList>
            <consortium name="Lawrence Berkeley National Laboratory"/>
            <person name="Steindorff A."/>
            <person name="Hensen N."/>
            <person name="Bonometti L."/>
            <person name="Westerberg I."/>
            <person name="Brannstrom I.O."/>
            <person name="Guillou S."/>
            <person name="Cros-Aarteil S."/>
            <person name="Calhoun S."/>
            <person name="Haridas S."/>
            <person name="Kuo A."/>
            <person name="Mondo S."/>
            <person name="Pangilinan J."/>
            <person name="Riley R."/>
            <person name="Labutti K."/>
            <person name="Andreopoulos B."/>
            <person name="Lipzen A."/>
            <person name="Chen C."/>
            <person name="Yanf M."/>
            <person name="Daum C."/>
            <person name="Ng V."/>
            <person name="Clum A."/>
            <person name="Ohm R."/>
            <person name="Martin F."/>
            <person name="Silar P."/>
            <person name="Natvig D."/>
            <person name="Lalanne C."/>
            <person name="Gautier V."/>
            <person name="Ament-Velasquez S.L."/>
            <person name="Kruys A."/>
            <person name="Hutchinson M.I."/>
            <person name="Powell A.J."/>
            <person name="Barry K."/>
            <person name="Miller A.N."/>
            <person name="Grigoriev I.V."/>
            <person name="Debuchy R."/>
            <person name="Gladieux P."/>
            <person name="Thoren M.H."/>
            <person name="Johannesson H."/>
        </authorList>
    </citation>
    <scope>NUCLEOTIDE SEQUENCE</scope>
    <source>
        <strain evidence="2">PSN293</strain>
    </source>
</reference>
<evidence type="ECO:0000313" key="3">
    <source>
        <dbReference type="Proteomes" id="UP001301769"/>
    </source>
</evidence>
<keyword evidence="3" id="KW-1185">Reference proteome</keyword>
<evidence type="ECO:0000313" key="2">
    <source>
        <dbReference type="EMBL" id="KAK4212433.1"/>
    </source>
</evidence>